<gene>
    <name evidence="8" type="ORF">OIU80_17800</name>
</gene>
<dbReference type="InterPro" id="IPR015424">
    <property type="entry name" value="PyrdxlP-dep_Trfase"/>
</dbReference>
<dbReference type="PANTHER" id="PTHR46101:SF2">
    <property type="entry name" value="SERINE DECARBOXYLASE"/>
    <property type="match status" value="1"/>
</dbReference>
<evidence type="ECO:0000256" key="3">
    <source>
        <dbReference type="ARBA" id="ARBA00022793"/>
    </source>
</evidence>
<dbReference type="GO" id="GO:0019752">
    <property type="term" value="P:carboxylic acid metabolic process"/>
    <property type="evidence" value="ECO:0007669"/>
    <property type="project" value="InterPro"/>
</dbReference>
<comment type="similarity">
    <text evidence="2 7">Belongs to the group II decarboxylase family.</text>
</comment>
<reference evidence="8" key="1">
    <citation type="submission" date="2022-10" db="EMBL/GenBank/DDBJ databases">
        <title>Two novel species of Flavobacterium.</title>
        <authorList>
            <person name="Liu Q."/>
            <person name="Xin Y.-H."/>
        </authorList>
    </citation>
    <scope>NUCLEOTIDE SEQUENCE</scope>
    <source>
        <strain evidence="8">LS1R47</strain>
    </source>
</reference>
<sequence>MNRILTLEDQDKLTELEIYLEDRSAHILGYPCSHYFDYTPLYKFLKYPINNIGDSFYSGGTFEVNTHLFERDVIDFFAQMLKAQENNYWGYITNGGSEGNLYGLYLAKRMYPSGIVYFSEDAHYSIEKYIDLLGLKPQKINSQKSGEIDYEDLEEKVKFNLGFPAILVANIGTTMKEAKDDIQQMKQILDKHNIKNHYIHCDAAFCGSYAQFLSPKPHFDFSEGADSITISGHKFIGSPIPCGIVIVLKHNKERVSNYINVIDSLDDTIMGSRNAITPLIMWYAIKTLGTSGLSNRLHECLDVADYAFEKLKTAKINAWRNPNALTILIISSVSKELRQKWQLAMHNGISHIIVKPGITKEIIDAFVLDVEKEFDFLKPEVSKPVVFTMVPDFEAQNQHKITRDNNK</sequence>
<dbReference type="SUPFAM" id="SSF53383">
    <property type="entry name" value="PLP-dependent transferases"/>
    <property type="match status" value="1"/>
</dbReference>
<keyword evidence="9" id="KW-1185">Reference proteome</keyword>
<dbReference type="EMBL" id="JAOZEV010000017">
    <property type="protein sequence ID" value="MCV9934140.1"/>
    <property type="molecule type" value="Genomic_DNA"/>
</dbReference>
<evidence type="ECO:0000313" key="8">
    <source>
        <dbReference type="EMBL" id="MCV9934140.1"/>
    </source>
</evidence>
<dbReference type="GO" id="GO:0030170">
    <property type="term" value="F:pyridoxal phosphate binding"/>
    <property type="evidence" value="ECO:0007669"/>
    <property type="project" value="InterPro"/>
</dbReference>
<dbReference type="RefSeq" id="WP_264288330.1">
    <property type="nucleotide sequence ID" value="NZ_JAOZEV010000017.1"/>
</dbReference>
<dbReference type="Gene3D" id="3.40.640.10">
    <property type="entry name" value="Type I PLP-dependent aspartate aminotransferase-like (Major domain)"/>
    <property type="match status" value="1"/>
</dbReference>
<dbReference type="Pfam" id="PF00282">
    <property type="entry name" value="Pyridoxal_deC"/>
    <property type="match status" value="1"/>
</dbReference>
<dbReference type="InterPro" id="IPR015421">
    <property type="entry name" value="PyrdxlP-dep_Trfase_major"/>
</dbReference>
<evidence type="ECO:0000256" key="7">
    <source>
        <dbReference type="RuleBase" id="RU000382"/>
    </source>
</evidence>
<comment type="cofactor">
    <cofactor evidence="1 6 7">
        <name>pyridoxal 5'-phosphate</name>
        <dbReference type="ChEBI" id="CHEBI:597326"/>
    </cofactor>
</comment>
<keyword evidence="4 6" id="KW-0663">Pyridoxal phosphate</keyword>
<keyword evidence="3" id="KW-0210">Decarboxylase</keyword>
<protein>
    <submittedName>
        <fullName evidence="8">Histidine decarboxylase</fullName>
        <ecNumber evidence="8">4.1.1.22</ecNumber>
    </submittedName>
</protein>
<accession>A0A9X3C9L2</accession>
<comment type="caution">
    <text evidence="8">The sequence shown here is derived from an EMBL/GenBank/DDBJ whole genome shotgun (WGS) entry which is preliminary data.</text>
</comment>
<organism evidence="8 9">
    <name type="scientific">Flavobacterium frigoritolerans</name>
    <dbReference type="NCBI Taxonomy" id="2987686"/>
    <lineage>
        <taxon>Bacteria</taxon>
        <taxon>Pseudomonadati</taxon>
        <taxon>Bacteroidota</taxon>
        <taxon>Flavobacteriia</taxon>
        <taxon>Flavobacteriales</taxon>
        <taxon>Flavobacteriaceae</taxon>
        <taxon>Flavobacterium</taxon>
    </lineage>
</organism>
<dbReference type="AlphaFoldDB" id="A0A9X3C9L2"/>
<dbReference type="EC" id="4.1.1.22" evidence="8"/>
<dbReference type="GO" id="GO:0004398">
    <property type="term" value="F:histidine decarboxylase activity"/>
    <property type="evidence" value="ECO:0007669"/>
    <property type="project" value="UniProtKB-EC"/>
</dbReference>
<evidence type="ECO:0000256" key="6">
    <source>
        <dbReference type="PIRSR" id="PIRSR602129-50"/>
    </source>
</evidence>
<dbReference type="NCBIfam" id="NF002748">
    <property type="entry name" value="PRK02769.1"/>
    <property type="match status" value="1"/>
</dbReference>
<evidence type="ECO:0000256" key="2">
    <source>
        <dbReference type="ARBA" id="ARBA00009533"/>
    </source>
</evidence>
<dbReference type="InterPro" id="IPR051151">
    <property type="entry name" value="Group_II_Decarboxylase"/>
</dbReference>
<proteinExistence type="inferred from homology"/>
<dbReference type="Gene3D" id="3.90.1150.10">
    <property type="entry name" value="Aspartate Aminotransferase, domain 1"/>
    <property type="match status" value="1"/>
</dbReference>
<name>A0A9X3C9L2_9FLAO</name>
<feature type="modified residue" description="N6-(pyridoxal phosphate)lysine" evidence="6">
    <location>
        <position position="234"/>
    </location>
</feature>
<dbReference type="InterPro" id="IPR015422">
    <property type="entry name" value="PyrdxlP-dep_Trfase_small"/>
</dbReference>
<dbReference type="PANTHER" id="PTHR46101">
    <property type="match status" value="1"/>
</dbReference>
<evidence type="ECO:0000313" key="9">
    <source>
        <dbReference type="Proteomes" id="UP001151133"/>
    </source>
</evidence>
<evidence type="ECO:0000256" key="4">
    <source>
        <dbReference type="ARBA" id="ARBA00022898"/>
    </source>
</evidence>
<keyword evidence="5 7" id="KW-0456">Lyase</keyword>
<dbReference type="Proteomes" id="UP001151133">
    <property type="component" value="Unassembled WGS sequence"/>
</dbReference>
<evidence type="ECO:0000256" key="5">
    <source>
        <dbReference type="ARBA" id="ARBA00023239"/>
    </source>
</evidence>
<evidence type="ECO:0000256" key="1">
    <source>
        <dbReference type="ARBA" id="ARBA00001933"/>
    </source>
</evidence>
<dbReference type="InterPro" id="IPR002129">
    <property type="entry name" value="PyrdxlP-dep_de-COase"/>
</dbReference>